<sequence>MADDEDMSLLNSFRNYNHLNNDVYKWYIQNVDKCEELKVKLKEQLEKDYKGIDDFCTRLGGILYKLNDLRIVPLIDNDACAVVNYWKFFLYFGKNLLEKKNVLSIEHYKLKSILN</sequence>
<protein>
    <submittedName>
        <fullName evidence="1">PIR Superfamily Protein</fullName>
    </submittedName>
</protein>
<accession>A0A1A8XB99</accession>
<evidence type="ECO:0000313" key="1">
    <source>
        <dbReference type="EMBL" id="SBT01557.1"/>
    </source>
</evidence>
<dbReference type="EMBL" id="FLQV01002575">
    <property type="protein sequence ID" value="SBT01557.1"/>
    <property type="molecule type" value="Genomic_DNA"/>
</dbReference>
<evidence type="ECO:0000313" key="2">
    <source>
        <dbReference type="Proteomes" id="UP000078546"/>
    </source>
</evidence>
<proteinExistence type="predicted"/>
<reference evidence="2" key="1">
    <citation type="submission" date="2016-05" db="EMBL/GenBank/DDBJ databases">
        <authorList>
            <person name="Naeem Raeece"/>
        </authorList>
    </citation>
    <scope>NUCLEOTIDE SEQUENCE [LARGE SCALE GENOMIC DNA]</scope>
</reference>
<gene>
    <name evidence="1" type="ORF">POVCU1_067790</name>
</gene>
<dbReference type="AlphaFoldDB" id="A0A1A8XB99"/>
<name>A0A1A8XB99_PLAOA</name>
<dbReference type="Proteomes" id="UP000078546">
    <property type="component" value="Unassembled WGS sequence"/>
</dbReference>
<organism evidence="1 2">
    <name type="scientific">Plasmodium ovale curtisi</name>
    <dbReference type="NCBI Taxonomy" id="864141"/>
    <lineage>
        <taxon>Eukaryota</taxon>
        <taxon>Sar</taxon>
        <taxon>Alveolata</taxon>
        <taxon>Apicomplexa</taxon>
        <taxon>Aconoidasida</taxon>
        <taxon>Haemosporida</taxon>
        <taxon>Plasmodiidae</taxon>
        <taxon>Plasmodium</taxon>
        <taxon>Plasmodium (Plasmodium)</taxon>
    </lineage>
</organism>